<dbReference type="GO" id="GO:0032259">
    <property type="term" value="P:methylation"/>
    <property type="evidence" value="ECO:0007669"/>
    <property type="project" value="UniProtKB-KW"/>
</dbReference>
<keyword evidence="3" id="KW-0949">S-adenosyl-L-methionine</keyword>
<dbReference type="PANTHER" id="PTHR13610">
    <property type="entry name" value="METHYLTRANSFERASE DOMAIN-CONTAINING PROTEIN"/>
    <property type="match status" value="1"/>
</dbReference>
<evidence type="ECO:0000256" key="3">
    <source>
        <dbReference type="ARBA" id="ARBA00022691"/>
    </source>
</evidence>
<dbReference type="Gene3D" id="3.40.50.150">
    <property type="entry name" value="Vaccinia Virus protein VP39"/>
    <property type="match status" value="1"/>
</dbReference>
<dbReference type="InterPro" id="IPR026170">
    <property type="entry name" value="FAM173A/B"/>
</dbReference>
<keyword evidence="4" id="KW-0812">Transmembrane</keyword>
<sequence length="174" mass="19872">MNELLFFFLITLFVTLPVALFVLIFFLIVFRGAYFASTNKKTLSLIISEVKALQGQTAINKAADLGSGDGRIVLALAKRGIQTTGYEINPWLVYRSRQKVKDGSQAKILNQNFWSVSLANYDLITVFGIGYMMLNLEKKLRHELKPGAHVISYYFTFPNWQPIKNGHNIFLYKR</sequence>
<dbReference type="InterPro" id="IPR029063">
    <property type="entry name" value="SAM-dependent_MTases_sf"/>
</dbReference>
<name>A0A2H0W344_9BACT</name>
<dbReference type="SUPFAM" id="SSF53335">
    <property type="entry name" value="S-adenosyl-L-methionine-dependent methyltransferases"/>
    <property type="match status" value="1"/>
</dbReference>
<dbReference type="EMBL" id="PEZZ01000029">
    <property type="protein sequence ID" value="PIS04951.1"/>
    <property type="molecule type" value="Genomic_DNA"/>
</dbReference>
<evidence type="ECO:0008006" key="7">
    <source>
        <dbReference type="Google" id="ProtNLM"/>
    </source>
</evidence>
<keyword evidence="4" id="KW-0472">Membrane</keyword>
<evidence type="ECO:0000256" key="4">
    <source>
        <dbReference type="SAM" id="Phobius"/>
    </source>
</evidence>
<protein>
    <recommendedName>
        <fullName evidence="7">Methyltransferase domain-containing protein</fullName>
    </recommendedName>
</protein>
<keyword evidence="4" id="KW-1133">Transmembrane helix</keyword>
<dbReference type="GO" id="GO:0016279">
    <property type="term" value="F:protein-lysine N-methyltransferase activity"/>
    <property type="evidence" value="ECO:0007669"/>
    <property type="project" value="InterPro"/>
</dbReference>
<accession>A0A2H0W344</accession>
<evidence type="ECO:0000313" key="5">
    <source>
        <dbReference type="EMBL" id="PIS04951.1"/>
    </source>
</evidence>
<dbReference type="AlphaFoldDB" id="A0A2H0W344"/>
<dbReference type="PANTHER" id="PTHR13610:SF9">
    <property type="entry name" value="FI06469P"/>
    <property type="match status" value="1"/>
</dbReference>
<keyword evidence="2" id="KW-0808">Transferase</keyword>
<evidence type="ECO:0000256" key="2">
    <source>
        <dbReference type="ARBA" id="ARBA00022679"/>
    </source>
</evidence>
<evidence type="ECO:0000313" key="6">
    <source>
        <dbReference type="Proteomes" id="UP000230935"/>
    </source>
</evidence>
<dbReference type="Pfam" id="PF13489">
    <property type="entry name" value="Methyltransf_23"/>
    <property type="match status" value="1"/>
</dbReference>
<keyword evidence="1" id="KW-0489">Methyltransferase</keyword>
<dbReference type="Proteomes" id="UP000230935">
    <property type="component" value="Unassembled WGS sequence"/>
</dbReference>
<gene>
    <name evidence="5" type="ORF">COT81_03700</name>
</gene>
<organism evidence="5 6">
    <name type="scientific">Candidatus Buchananbacteria bacterium CG10_big_fil_rev_8_21_14_0_10_42_9</name>
    <dbReference type="NCBI Taxonomy" id="1974526"/>
    <lineage>
        <taxon>Bacteria</taxon>
        <taxon>Candidatus Buchananiibacteriota</taxon>
    </lineage>
</organism>
<feature type="transmembrane region" description="Helical" evidence="4">
    <location>
        <begin position="6"/>
        <end position="30"/>
    </location>
</feature>
<reference evidence="6" key="1">
    <citation type="submission" date="2017-09" db="EMBL/GenBank/DDBJ databases">
        <title>Depth-based differentiation of microbial function through sediment-hosted aquifers and enrichment of novel symbionts in the deep terrestrial subsurface.</title>
        <authorList>
            <person name="Probst A.J."/>
            <person name="Ladd B."/>
            <person name="Jarett J.K."/>
            <person name="Geller-Mcgrath D.E."/>
            <person name="Sieber C.M.K."/>
            <person name="Emerson J.B."/>
            <person name="Anantharaman K."/>
            <person name="Thomas B.C."/>
            <person name="Malmstrom R."/>
            <person name="Stieglmeier M."/>
            <person name="Klingl A."/>
            <person name="Woyke T."/>
            <person name="Ryan C.M."/>
            <person name="Banfield J.F."/>
        </authorList>
    </citation>
    <scope>NUCLEOTIDE SEQUENCE [LARGE SCALE GENOMIC DNA]</scope>
</reference>
<evidence type="ECO:0000256" key="1">
    <source>
        <dbReference type="ARBA" id="ARBA00022603"/>
    </source>
</evidence>
<proteinExistence type="predicted"/>
<comment type="caution">
    <text evidence="5">The sequence shown here is derived from an EMBL/GenBank/DDBJ whole genome shotgun (WGS) entry which is preliminary data.</text>
</comment>